<dbReference type="EC" id="3.8.1.3" evidence="3"/>
<evidence type="ECO:0000313" key="4">
    <source>
        <dbReference type="Proteomes" id="UP000006461"/>
    </source>
</evidence>
<sequence length="293" mass="31984">MTGGGFDGYELSQVTVGEVSLRVRVGGSGPPLLLLHGYPETHLMWAGIAADLAQDATVVAPDLRGYGDSSKPPTVPSHESYGKRAMAADGVALMRQLGFDSFDVVGHDRGGRAAYRMALDSPDAVRRLTVMDVIPTGEVWSRADDRFALGYWHWAFLALAEPIPETIIGHDPEHFFFDAEFGGILRGFDAEAVADYARCVRDPGVVHAICEDYRAGATCDRQLDDEDRAAGRRITSPLQVLWAGRGALAAWYDPLAVWRDWADDVTGQAIDSGHFMVEERPAETLAALRAFHR</sequence>
<dbReference type="PANTHER" id="PTHR43329">
    <property type="entry name" value="EPOXIDE HYDROLASE"/>
    <property type="match status" value="1"/>
</dbReference>
<dbReference type="OMA" id="RGARICH"/>
<dbReference type="SUPFAM" id="SSF53474">
    <property type="entry name" value="alpha/beta-Hydrolases"/>
    <property type="match status" value="1"/>
</dbReference>
<dbReference type="PATRIC" id="fig|477641.3.peg.1908"/>
<reference evidence="3 4" key="1">
    <citation type="journal article" date="2012" name="J. Bacteriol.">
        <title>Genome Sequence of Radiation-Resistant Modestobacter marinus Strain BC501, a Representative Actinobacterium That Thrives on Calcareous Stone Surfaces.</title>
        <authorList>
            <person name="Normand P."/>
            <person name="Gury J."/>
            <person name="Pujic P."/>
            <person name="Chouaia B."/>
            <person name="Crotti E."/>
            <person name="Brusetti L."/>
            <person name="Daffonchio D."/>
            <person name="Vacherie B."/>
            <person name="Barbe V."/>
            <person name="Medigue C."/>
            <person name="Calteau A."/>
            <person name="Ghodhbane-Gtari F."/>
            <person name="Essoussi I."/>
            <person name="Nouioui I."/>
            <person name="Abbassi-Ghozzi I."/>
            <person name="Gtari M."/>
        </authorList>
    </citation>
    <scope>NUCLEOTIDE SEQUENCE [LARGE SCALE GENOMIC DNA]</scope>
    <source>
        <strain evidence="4">BC 501</strain>
    </source>
</reference>
<dbReference type="AlphaFoldDB" id="I4EVN9"/>
<dbReference type="InterPro" id="IPR000639">
    <property type="entry name" value="Epox_hydrolase-like"/>
</dbReference>
<dbReference type="PRINTS" id="PR00412">
    <property type="entry name" value="EPOXHYDRLASE"/>
</dbReference>
<dbReference type="GO" id="GO:0018785">
    <property type="term" value="F:haloacetate dehalogenase activity"/>
    <property type="evidence" value="ECO:0007669"/>
    <property type="project" value="UniProtKB-EC"/>
</dbReference>
<dbReference type="PRINTS" id="PR00111">
    <property type="entry name" value="ABHYDROLASE"/>
</dbReference>
<evidence type="ECO:0000259" key="2">
    <source>
        <dbReference type="Pfam" id="PF00561"/>
    </source>
</evidence>
<dbReference type="EMBL" id="FO203431">
    <property type="protein sequence ID" value="CCH87452.1"/>
    <property type="molecule type" value="Genomic_DNA"/>
</dbReference>
<dbReference type="Gene3D" id="3.40.50.1820">
    <property type="entry name" value="alpha/beta hydrolase"/>
    <property type="match status" value="1"/>
</dbReference>
<dbReference type="Proteomes" id="UP000006461">
    <property type="component" value="Chromosome"/>
</dbReference>
<name>I4EVN9_MODI5</name>
<dbReference type="InterPro" id="IPR029058">
    <property type="entry name" value="AB_hydrolase_fold"/>
</dbReference>
<dbReference type="STRING" id="477641.MODMU_2017"/>
<dbReference type="eggNOG" id="COG0596">
    <property type="taxonomic scope" value="Bacteria"/>
</dbReference>
<keyword evidence="4" id="KW-1185">Reference proteome</keyword>
<dbReference type="Pfam" id="PF00561">
    <property type="entry name" value="Abhydrolase_1"/>
    <property type="match status" value="1"/>
</dbReference>
<dbReference type="InterPro" id="IPR000073">
    <property type="entry name" value="AB_hydrolase_1"/>
</dbReference>
<accession>I4EVN9</accession>
<feature type="domain" description="AB hydrolase-1" evidence="2">
    <location>
        <begin position="30"/>
        <end position="153"/>
    </location>
</feature>
<dbReference type="OrthoDB" id="9812774at2"/>
<evidence type="ECO:0000256" key="1">
    <source>
        <dbReference type="ARBA" id="ARBA00022801"/>
    </source>
</evidence>
<proteinExistence type="predicted"/>
<organism evidence="3 4">
    <name type="scientific">Modestobacter italicus (strain DSM 44449 / CECT 9708 / BC 501)</name>
    <dbReference type="NCBI Taxonomy" id="2732864"/>
    <lineage>
        <taxon>Bacteria</taxon>
        <taxon>Bacillati</taxon>
        <taxon>Actinomycetota</taxon>
        <taxon>Actinomycetes</taxon>
        <taxon>Geodermatophilales</taxon>
        <taxon>Geodermatophilaceae</taxon>
        <taxon>Modestobacter</taxon>
    </lineage>
</organism>
<protein>
    <submittedName>
        <fullName evidence="3">Haloacetate dehalogenase H-1</fullName>
        <ecNumber evidence="3">3.8.1.3</ecNumber>
    </submittedName>
</protein>
<gene>
    <name evidence="3" type="primary">dehH</name>
    <name evidence="3" type="ordered locus">MODMU_2017</name>
</gene>
<dbReference type="KEGG" id="mmar:MODMU_2017"/>
<keyword evidence="1 3" id="KW-0378">Hydrolase</keyword>
<dbReference type="HOGENOM" id="CLU_020336_7_1_11"/>
<evidence type="ECO:0000313" key="3">
    <source>
        <dbReference type="EMBL" id="CCH87452.1"/>
    </source>
</evidence>